<comment type="caution">
    <text evidence="1">The sequence shown here is derived from an EMBL/GenBank/DDBJ whole genome shotgun (WGS) entry which is preliminary data.</text>
</comment>
<evidence type="ECO:0000313" key="1">
    <source>
        <dbReference type="EMBL" id="TDY60372.1"/>
    </source>
</evidence>
<dbReference type="EMBL" id="SORL01000012">
    <property type="protein sequence ID" value="TDY60372.1"/>
    <property type="molecule type" value="Genomic_DNA"/>
</dbReference>
<sequence>MIFKLKEIIKLGILVIIISLFVSCDYEDKVIVDKTHKVLSNGKRLEVEKITTLSTAIGLFSGHNYGTTHRFTYKLGIQPEDINWDGGSGEPKALLFHRDTTYIYYLKEKVIRTAYTDSVTNTLKEDSHTEIQAFYEKHVDERFFFKLLGDDYWVGVQAEDYDAAKRFSDEFIVPNDNELSVKINDSIDF</sequence>
<dbReference type="PROSITE" id="PS51257">
    <property type="entry name" value="PROKAR_LIPOPROTEIN"/>
    <property type="match status" value="1"/>
</dbReference>
<evidence type="ECO:0008006" key="3">
    <source>
        <dbReference type="Google" id="ProtNLM"/>
    </source>
</evidence>
<evidence type="ECO:0000313" key="2">
    <source>
        <dbReference type="Proteomes" id="UP000294824"/>
    </source>
</evidence>
<gene>
    <name evidence="1" type="ORF">DFQ06_3504</name>
</gene>
<keyword evidence="2" id="KW-1185">Reference proteome</keyword>
<organism evidence="1 2">
    <name type="scientific">Algibacter lectus</name>
    <dbReference type="NCBI Taxonomy" id="221126"/>
    <lineage>
        <taxon>Bacteria</taxon>
        <taxon>Pseudomonadati</taxon>
        <taxon>Bacteroidota</taxon>
        <taxon>Flavobacteriia</taxon>
        <taxon>Flavobacteriales</taxon>
        <taxon>Flavobacteriaceae</taxon>
        <taxon>Algibacter</taxon>
    </lineage>
</organism>
<accession>A0A4R8M7Y8</accession>
<proteinExistence type="predicted"/>
<dbReference type="Proteomes" id="UP000294824">
    <property type="component" value="Unassembled WGS sequence"/>
</dbReference>
<name>A0A4R8M7Y8_9FLAO</name>
<dbReference type="AlphaFoldDB" id="A0A4R8M7Y8"/>
<protein>
    <recommendedName>
        <fullName evidence="3">Lipoprotein</fullName>
    </recommendedName>
</protein>
<reference evidence="1 2" key="1">
    <citation type="submission" date="2019-03" db="EMBL/GenBank/DDBJ databases">
        <title>Genomic Encyclopedia of Type Strains, Phase III (KMG-III): the genomes of soil and plant-associated and newly described type strains.</title>
        <authorList>
            <person name="Whitman W."/>
        </authorList>
    </citation>
    <scope>NUCLEOTIDE SEQUENCE [LARGE SCALE GENOMIC DNA]</scope>
    <source>
        <strain evidence="1 2">CECT 8301</strain>
    </source>
</reference>